<keyword evidence="2" id="KW-1185">Reference proteome</keyword>
<protein>
    <submittedName>
        <fullName evidence="1">Uncharacterized protein</fullName>
    </submittedName>
</protein>
<dbReference type="InParanoid" id="A0A1E5RF14"/>
<organism evidence="1 2">
    <name type="scientific">Hanseniaspora osmophila</name>
    <dbReference type="NCBI Taxonomy" id="56408"/>
    <lineage>
        <taxon>Eukaryota</taxon>
        <taxon>Fungi</taxon>
        <taxon>Dikarya</taxon>
        <taxon>Ascomycota</taxon>
        <taxon>Saccharomycotina</taxon>
        <taxon>Saccharomycetes</taxon>
        <taxon>Saccharomycodales</taxon>
        <taxon>Saccharomycodaceae</taxon>
        <taxon>Hanseniaspora</taxon>
    </lineage>
</organism>
<reference evidence="2" key="1">
    <citation type="journal article" date="2016" name="Genome Announc.">
        <title>Genome sequences of three species of Hanseniaspora isolated from spontaneous wine fermentations.</title>
        <authorList>
            <person name="Sternes P.R."/>
            <person name="Lee D."/>
            <person name="Kutyna D.R."/>
            <person name="Borneman A.R."/>
        </authorList>
    </citation>
    <scope>NUCLEOTIDE SEQUENCE [LARGE SCALE GENOMIC DNA]</scope>
    <source>
        <strain evidence="2">AWRI3579</strain>
    </source>
</reference>
<accession>A0A1E5RF14</accession>
<dbReference type="AlphaFoldDB" id="A0A1E5RF14"/>
<evidence type="ECO:0000313" key="2">
    <source>
        <dbReference type="Proteomes" id="UP000095728"/>
    </source>
</evidence>
<comment type="caution">
    <text evidence="1">The sequence shown here is derived from an EMBL/GenBank/DDBJ whole genome shotgun (WGS) entry which is preliminary data.</text>
</comment>
<name>A0A1E5RF14_9ASCO</name>
<dbReference type="EMBL" id="LPNM01000007">
    <property type="protein sequence ID" value="OEJ85508.1"/>
    <property type="molecule type" value="Genomic_DNA"/>
</dbReference>
<evidence type="ECO:0000313" key="1">
    <source>
        <dbReference type="EMBL" id="OEJ85508.1"/>
    </source>
</evidence>
<dbReference type="Proteomes" id="UP000095728">
    <property type="component" value="Unassembled WGS sequence"/>
</dbReference>
<proteinExistence type="predicted"/>
<gene>
    <name evidence="1" type="ORF">AWRI3579_g2409</name>
</gene>
<sequence length="166" mass="18554">MSEFQHISNNGLDSGEKVNHHRVPEFCLTSIEQIITEIRYVIKSNDYLQKNVATSSTVKNGPESLVWLDEVVTSLIEHSVHPEIIDSWYKGDKSALDQALRSKYENEGLNEHQLNKVESLLSEKLANVIKTDLGASVFLTSSGASQEQIASIQSAKDLKEWLSLAK</sequence>